<dbReference type="Gene3D" id="3.40.50.300">
    <property type="entry name" value="P-loop containing nucleotide triphosphate hydrolases"/>
    <property type="match status" value="1"/>
</dbReference>
<feature type="domain" description="AAA+ ATPase" evidence="4">
    <location>
        <begin position="91"/>
        <end position="212"/>
    </location>
</feature>
<dbReference type="InterPro" id="IPR003959">
    <property type="entry name" value="ATPase_AAA_core"/>
</dbReference>
<dbReference type="Pfam" id="PF00004">
    <property type="entry name" value="AAA"/>
    <property type="match status" value="1"/>
</dbReference>
<dbReference type="AlphaFoldDB" id="A0A6C0KR42"/>
<comment type="similarity">
    <text evidence="1">Belongs to the CbxX/CfxQ family.</text>
</comment>
<sequence length="331" mass="37871">MPPLKRERNNDNSKRKRMRYECPPVRNLDDLISVGQSNIIYYNIDCIALWNIVPHLIKLRDMIGMENVKMTIFRQIIYYIQGMHKRDSDGEYLHTCITGPPGTGKSTIGQILALIYRDLGILGSGSFKIIHRDDLVAGYVGQTAIKTKKVLSSAIGGVLFLDEAYSMGSADKDGGDTFAKEAVDTLTSFLSEHKTDMCFIIAGYEEDIKKYFFSLNKGLERRFPWLHKIQAYTPSQLAKITIKLIRDIQWATIVGEEELTELISHHKELFQHAGGDVETFISKTKIAHANRVFTLDSEIKFILTKDDFLEGINIVKENKEKEEKRYMDMYN</sequence>
<dbReference type="PANTHER" id="PTHR43392">
    <property type="entry name" value="AAA-TYPE ATPASE FAMILY PROTEIN / ANKYRIN REPEAT FAMILY PROTEIN"/>
    <property type="match status" value="1"/>
</dbReference>
<evidence type="ECO:0000256" key="3">
    <source>
        <dbReference type="ARBA" id="ARBA00022840"/>
    </source>
</evidence>
<dbReference type="GO" id="GO:0005524">
    <property type="term" value="F:ATP binding"/>
    <property type="evidence" value="ECO:0007669"/>
    <property type="project" value="UniProtKB-KW"/>
</dbReference>
<dbReference type="SUPFAM" id="SSF52540">
    <property type="entry name" value="P-loop containing nucleoside triphosphate hydrolases"/>
    <property type="match status" value="1"/>
</dbReference>
<dbReference type="InterPro" id="IPR003593">
    <property type="entry name" value="AAA+_ATPase"/>
</dbReference>
<dbReference type="EMBL" id="MN740961">
    <property type="protein sequence ID" value="QHU20079.1"/>
    <property type="molecule type" value="Genomic_DNA"/>
</dbReference>
<dbReference type="InterPro" id="IPR050773">
    <property type="entry name" value="CbxX/CfxQ_RuBisCO_ESX"/>
</dbReference>
<dbReference type="PRINTS" id="PR00819">
    <property type="entry name" value="CBXCFQXSUPER"/>
</dbReference>
<dbReference type="SMART" id="SM00382">
    <property type="entry name" value="AAA"/>
    <property type="match status" value="1"/>
</dbReference>
<evidence type="ECO:0000256" key="1">
    <source>
        <dbReference type="ARBA" id="ARBA00010378"/>
    </source>
</evidence>
<dbReference type="PANTHER" id="PTHR43392:SF2">
    <property type="entry name" value="AAA-TYPE ATPASE FAMILY PROTEIN _ ANKYRIN REPEAT FAMILY PROTEIN"/>
    <property type="match status" value="1"/>
</dbReference>
<accession>A0A6C0KR42</accession>
<name>A0A6C0KR42_9ZZZZ</name>
<keyword evidence="2" id="KW-0547">Nucleotide-binding</keyword>
<evidence type="ECO:0000313" key="5">
    <source>
        <dbReference type="EMBL" id="QHU20079.1"/>
    </source>
</evidence>
<dbReference type="GO" id="GO:0016887">
    <property type="term" value="F:ATP hydrolysis activity"/>
    <property type="evidence" value="ECO:0007669"/>
    <property type="project" value="InterPro"/>
</dbReference>
<organism evidence="5">
    <name type="scientific">viral metagenome</name>
    <dbReference type="NCBI Taxonomy" id="1070528"/>
    <lineage>
        <taxon>unclassified sequences</taxon>
        <taxon>metagenomes</taxon>
        <taxon>organismal metagenomes</taxon>
    </lineage>
</organism>
<evidence type="ECO:0000256" key="2">
    <source>
        <dbReference type="ARBA" id="ARBA00022741"/>
    </source>
</evidence>
<dbReference type="InterPro" id="IPR000641">
    <property type="entry name" value="CbxX/CfxQ"/>
</dbReference>
<reference evidence="5" key="1">
    <citation type="journal article" date="2020" name="Nature">
        <title>Giant virus diversity and host interactions through global metagenomics.</title>
        <authorList>
            <person name="Schulz F."/>
            <person name="Roux S."/>
            <person name="Paez-Espino D."/>
            <person name="Jungbluth S."/>
            <person name="Walsh D.A."/>
            <person name="Denef V.J."/>
            <person name="McMahon K.D."/>
            <person name="Konstantinidis K.T."/>
            <person name="Eloe-Fadrosh E.A."/>
            <person name="Kyrpides N.C."/>
            <person name="Woyke T."/>
        </authorList>
    </citation>
    <scope>NUCLEOTIDE SEQUENCE</scope>
    <source>
        <strain evidence="5">GVMAG-S-3300013014-136</strain>
    </source>
</reference>
<proteinExistence type="inferred from homology"/>
<keyword evidence="3" id="KW-0067">ATP-binding</keyword>
<protein>
    <recommendedName>
        <fullName evidence="4">AAA+ ATPase domain-containing protein</fullName>
    </recommendedName>
</protein>
<dbReference type="InterPro" id="IPR027417">
    <property type="entry name" value="P-loop_NTPase"/>
</dbReference>
<evidence type="ECO:0000259" key="4">
    <source>
        <dbReference type="SMART" id="SM00382"/>
    </source>
</evidence>